<protein>
    <submittedName>
        <fullName evidence="2">Uncharacterized protein</fullName>
    </submittedName>
</protein>
<gene>
    <name evidence="2" type="ORF">DVS28_a4465</name>
</gene>
<organism evidence="2 3">
    <name type="scientific">Euzebya pacifica</name>
    <dbReference type="NCBI Taxonomy" id="1608957"/>
    <lineage>
        <taxon>Bacteria</taxon>
        <taxon>Bacillati</taxon>
        <taxon>Actinomycetota</taxon>
        <taxon>Nitriliruptoria</taxon>
        <taxon>Euzebyales</taxon>
    </lineage>
</organism>
<sequence>MRSSLSGPWPVGTRRRGRCGRRIRPGHRRRGRRVRYRPRQAGQVARGGPACAMPAPTGCPSHPTAEGVRVAGPMVRCNAHGRERPRSFRPSGATPFRPLGVPAGRLVGTIATPHEETDA</sequence>
<reference evidence="2 3" key="1">
    <citation type="submission" date="2018-09" db="EMBL/GenBank/DDBJ databases">
        <title>Complete genome sequence of Euzebya sp. DY32-46 isolated from seawater of Pacific Ocean.</title>
        <authorList>
            <person name="Xu L."/>
            <person name="Wu Y.-H."/>
            <person name="Xu X.-W."/>
        </authorList>
    </citation>
    <scope>NUCLEOTIDE SEQUENCE [LARGE SCALE GENOMIC DNA]</scope>
    <source>
        <strain evidence="2 3">DY32-46</strain>
    </source>
</reference>
<dbReference type="Proteomes" id="UP000264006">
    <property type="component" value="Chromosome"/>
</dbReference>
<dbReference type="EMBL" id="CP031165">
    <property type="protein sequence ID" value="AXV09130.1"/>
    <property type="molecule type" value="Genomic_DNA"/>
</dbReference>
<proteinExistence type="predicted"/>
<feature type="compositionally biased region" description="Basic residues" evidence="1">
    <location>
        <begin position="13"/>
        <end position="38"/>
    </location>
</feature>
<dbReference type="KEGG" id="euz:DVS28_a4465"/>
<dbReference type="AlphaFoldDB" id="A0A346Y3T3"/>
<evidence type="ECO:0000313" key="3">
    <source>
        <dbReference type="Proteomes" id="UP000264006"/>
    </source>
</evidence>
<name>A0A346Y3T3_9ACTN</name>
<feature type="region of interest" description="Disordered" evidence="1">
    <location>
        <begin position="1"/>
        <end position="56"/>
    </location>
</feature>
<feature type="region of interest" description="Disordered" evidence="1">
    <location>
        <begin position="81"/>
        <end position="119"/>
    </location>
</feature>
<evidence type="ECO:0000313" key="2">
    <source>
        <dbReference type="EMBL" id="AXV09130.1"/>
    </source>
</evidence>
<accession>A0A346Y3T3</accession>
<evidence type="ECO:0000256" key="1">
    <source>
        <dbReference type="SAM" id="MobiDB-lite"/>
    </source>
</evidence>
<keyword evidence="3" id="KW-1185">Reference proteome</keyword>